<organism evidence="1 2">
    <name type="scientific">Mucilaginibacter ginsenosidivorans</name>
    <dbReference type="NCBI Taxonomy" id="398053"/>
    <lineage>
        <taxon>Bacteria</taxon>
        <taxon>Pseudomonadati</taxon>
        <taxon>Bacteroidota</taxon>
        <taxon>Sphingobacteriia</taxon>
        <taxon>Sphingobacteriales</taxon>
        <taxon>Sphingobacteriaceae</taxon>
        <taxon>Mucilaginibacter</taxon>
    </lineage>
</organism>
<dbReference type="Gene3D" id="2.50.20.10">
    <property type="entry name" value="Lipoprotein localisation LolA/LolB/LppX"/>
    <property type="match status" value="1"/>
</dbReference>
<proteinExistence type="predicted"/>
<evidence type="ECO:0000313" key="1">
    <source>
        <dbReference type="EMBL" id="QEC63253.1"/>
    </source>
</evidence>
<accession>A0A5B8UWB6</accession>
<reference evidence="1 2" key="1">
    <citation type="journal article" date="2017" name="Curr. Microbiol.">
        <title>Mucilaginibacter ginsenosidivorans sp. nov., Isolated from Soil of Ginseng Field.</title>
        <authorList>
            <person name="Kim M.M."/>
            <person name="Siddiqi M.Z."/>
            <person name="Im W.T."/>
        </authorList>
    </citation>
    <scope>NUCLEOTIDE SEQUENCE [LARGE SCALE GENOMIC DNA]</scope>
    <source>
        <strain evidence="1 2">Gsoil 3017</strain>
    </source>
</reference>
<dbReference type="OrthoDB" id="1091975at2"/>
<dbReference type="Proteomes" id="UP000321479">
    <property type="component" value="Chromosome"/>
</dbReference>
<dbReference type="RefSeq" id="WP_147031829.1">
    <property type="nucleotide sequence ID" value="NZ_CP042436.1"/>
</dbReference>
<gene>
    <name evidence="1" type="ORF">FRZ54_11905</name>
</gene>
<evidence type="ECO:0008006" key="3">
    <source>
        <dbReference type="Google" id="ProtNLM"/>
    </source>
</evidence>
<dbReference type="EMBL" id="CP042436">
    <property type="protein sequence ID" value="QEC63253.1"/>
    <property type="molecule type" value="Genomic_DNA"/>
</dbReference>
<name>A0A5B8UWB6_9SPHI</name>
<dbReference type="AlphaFoldDB" id="A0A5B8UWB6"/>
<protein>
    <recommendedName>
        <fullName evidence="3">Outer membrane lipoprotein-sorting protein</fullName>
    </recommendedName>
</protein>
<dbReference type="KEGG" id="mgin:FRZ54_11905"/>
<sequence>MKLFAAIIFLFIPFAQPKDMTSTELLKKMYAKYHGKWHNNLSFNQTTEMYRKDSLFKSQTWYEHILYPDKLRIEFDKPGSGNGIIFRGDSTYVISNNKVTRSIKNENELIFFLGGMYFVPFDQVLAHFKALNYDLAKFHEDTWKGKPVFVIGADKPDEKVNQLWIDQEKLVSVRFIKYDGDTKEEGTFEDQVALKKAWSETLCKFYINDHVLQVERYHDVVAGGPVDKNLFEPSMVGK</sequence>
<evidence type="ECO:0000313" key="2">
    <source>
        <dbReference type="Proteomes" id="UP000321479"/>
    </source>
</evidence>
<keyword evidence="2" id="KW-1185">Reference proteome</keyword>